<keyword evidence="7" id="KW-0460">Magnesium</keyword>
<dbReference type="Pfam" id="PF01743">
    <property type="entry name" value="PolyA_pol"/>
    <property type="match status" value="1"/>
</dbReference>
<keyword evidence="5" id="KW-0479">Metal-binding</keyword>
<evidence type="ECO:0000256" key="3">
    <source>
        <dbReference type="ARBA" id="ARBA00022694"/>
    </source>
</evidence>
<protein>
    <submittedName>
        <fullName evidence="11">Poly(A) polymerase</fullName>
    </submittedName>
</protein>
<comment type="cofactor">
    <cofactor evidence="1">
        <name>Mg(2+)</name>
        <dbReference type="ChEBI" id="CHEBI:18420"/>
    </cofactor>
</comment>
<evidence type="ECO:0000256" key="8">
    <source>
        <dbReference type="RuleBase" id="RU003953"/>
    </source>
</evidence>
<evidence type="ECO:0000313" key="11">
    <source>
        <dbReference type="EMBL" id="GLQ55639.1"/>
    </source>
</evidence>
<evidence type="ECO:0000256" key="6">
    <source>
        <dbReference type="ARBA" id="ARBA00022741"/>
    </source>
</evidence>
<feature type="domain" description="tRNA nucleotidyltransferase/poly(A) polymerase RNA and SrmB- binding" evidence="10">
    <location>
        <begin position="190"/>
        <end position="241"/>
    </location>
</feature>
<evidence type="ECO:0000313" key="12">
    <source>
        <dbReference type="Proteomes" id="UP001156691"/>
    </source>
</evidence>
<dbReference type="SUPFAM" id="SSF81891">
    <property type="entry name" value="Poly A polymerase C-terminal region-like"/>
    <property type="match status" value="1"/>
</dbReference>
<dbReference type="InterPro" id="IPR002646">
    <property type="entry name" value="PolA_pol_head_dom"/>
</dbReference>
<comment type="caution">
    <text evidence="11">The sequence shown here is derived from an EMBL/GenBank/DDBJ whole genome shotgun (WGS) entry which is preliminary data.</text>
</comment>
<keyword evidence="2 8" id="KW-0808">Transferase</keyword>
<evidence type="ECO:0000256" key="7">
    <source>
        <dbReference type="ARBA" id="ARBA00022842"/>
    </source>
</evidence>
<proteinExistence type="inferred from homology"/>
<accession>A0ABQ5W742</accession>
<evidence type="ECO:0000259" key="10">
    <source>
        <dbReference type="Pfam" id="PF12627"/>
    </source>
</evidence>
<dbReference type="Gene3D" id="3.30.460.10">
    <property type="entry name" value="Beta Polymerase, domain 2"/>
    <property type="match status" value="1"/>
</dbReference>
<evidence type="ECO:0000256" key="5">
    <source>
        <dbReference type="ARBA" id="ARBA00022723"/>
    </source>
</evidence>
<dbReference type="InterPro" id="IPR043519">
    <property type="entry name" value="NT_sf"/>
</dbReference>
<keyword evidence="4" id="KW-0548">Nucleotidyltransferase</keyword>
<dbReference type="EMBL" id="BSNS01000012">
    <property type="protein sequence ID" value="GLQ55639.1"/>
    <property type="molecule type" value="Genomic_DNA"/>
</dbReference>
<keyword evidence="12" id="KW-1185">Reference proteome</keyword>
<dbReference type="InterPro" id="IPR050264">
    <property type="entry name" value="Bact_CCA-adding_enz_type3_sf"/>
</dbReference>
<dbReference type="Proteomes" id="UP001156691">
    <property type="component" value="Unassembled WGS sequence"/>
</dbReference>
<organism evidence="11 12">
    <name type="scientific">Devosia nitrariae</name>
    <dbReference type="NCBI Taxonomy" id="2071872"/>
    <lineage>
        <taxon>Bacteria</taxon>
        <taxon>Pseudomonadati</taxon>
        <taxon>Pseudomonadota</taxon>
        <taxon>Alphaproteobacteria</taxon>
        <taxon>Hyphomicrobiales</taxon>
        <taxon>Devosiaceae</taxon>
        <taxon>Devosia</taxon>
    </lineage>
</organism>
<name>A0ABQ5W742_9HYPH</name>
<evidence type="ECO:0000256" key="2">
    <source>
        <dbReference type="ARBA" id="ARBA00022679"/>
    </source>
</evidence>
<comment type="similarity">
    <text evidence="8">Belongs to the tRNA nucleotidyltransferase/poly(A) polymerase family.</text>
</comment>
<keyword evidence="6" id="KW-0547">Nucleotide-binding</keyword>
<evidence type="ECO:0000256" key="4">
    <source>
        <dbReference type="ARBA" id="ARBA00022695"/>
    </source>
</evidence>
<dbReference type="Gene3D" id="1.10.3090.10">
    <property type="entry name" value="cca-adding enzyme, domain 2"/>
    <property type="match status" value="1"/>
</dbReference>
<keyword evidence="3" id="KW-0819">tRNA processing</keyword>
<feature type="domain" description="Poly A polymerase head" evidence="9">
    <location>
        <begin position="37"/>
        <end position="157"/>
    </location>
</feature>
<dbReference type="CDD" id="cd05398">
    <property type="entry name" value="NT_ClassII-CCAase"/>
    <property type="match status" value="1"/>
</dbReference>
<reference evidence="12" key="1">
    <citation type="journal article" date="2019" name="Int. J. Syst. Evol. Microbiol.">
        <title>The Global Catalogue of Microorganisms (GCM) 10K type strain sequencing project: providing services to taxonomists for standard genome sequencing and annotation.</title>
        <authorList>
            <consortium name="The Broad Institute Genomics Platform"/>
            <consortium name="The Broad Institute Genome Sequencing Center for Infectious Disease"/>
            <person name="Wu L."/>
            <person name="Ma J."/>
        </authorList>
    </citation>
    <scope>NUCLEOTIDE SEQUENCE [LARGE SCALE GENOMIC DNA]</scope>
    <source>
        <strain evidence="12">NBRC 112416</strain>
    </source>
</reference>
<evidence type="ECO:0000259" key="9">
    <source>
        <dbReference type="Pfam" id="PF01743"/>
    </source>
</evidence>
<dbReference type="RefSeq" id="WP_284341059.1">
    <property type="nucleotide sequence ID" value="NZ_BSNS01000012.1"/>
</dbReference>
<evidence type="ECO:0000256" key="1">
    <source>
        <dbReference type="ARBA" id="ARBA00001946"/>
    </source>
</evidence>
<sequence>MIGAATAEARLRDAAWVRLPELRAILAMLDGEAGRSRVVGGLVRDTVLDLARDRSDIDVATELTPQQVTDRARAEGIAVYPTGIDHGTVTLRHGSVVAEVTTLREDIETDGRHARVHFGTDWTADASRRDFTLNALYADMNGVLFDPLGALADCIDARVRFIGDPARRIAEDGLRVYRFFRFTASHGRETFDPEGLEACAAAVGSLGHLSAERVGSEFKRMLGLPHVASTVRKMVQIGLLDLSQSIVAALRAYERQIAEPTFPARLALILEAGDAELLQARWRLSNDDIAAATNLRAAAQLIEELKLHETVYRFPQIAEAALDVAAVRAGWGGAGKTAVHERLSAVERRDFPLTGADLVGHGLTAGPELGRELKRLERLWIDSEFALGRDELLSKVEGF</sequence>
<dbReference type="InterPro" id="IPR032828">
    <property type="entry name" value="PolyA_RNA-bd"/>
</dbReference>
<dbReference type="PANTHER" id="PTHR46173:SF1">
    <property type="entry name" value="CCA TRNA NUCLEOTIDYLTRANSFERASE 1, MITOCHONDRIAL"/>
    <property type="match status" value="1"/>
</dbReference>
<keyword evidence="8" id="KW-0694">RNA-binding</keyword>
<dbReference type="SUPFAM" id="SSF81301">
    <property type="entry name" value="Nucleotidyltransferase"/>
    <property type="match status" value="1"/>
</dbReference>
<dbReference type="PANTHER" id="PTHR46173">
    <property type="entry name" value="CCA TRNA NUCLEOTIDYLTRANSFERASE 1, MITOCHONDRIAL"/>
    <property type="match status" value="1"/>
</dbReference>
<gene>
    <name evidence="11" type="ORF">GCM10010862_28980</name>
</gene>
<dbReference type="Pfam" id="PF12627">
    <property type="entry name" value="PolyA_pol_RNAbd"/>
    <property type="match status" value="1"/>
</dbReference>